<feature type="region of interest" description="Disordered" evidence="1">
    <location>
        <begin position="11"/>
        <end position="74"/>
    </location>
</feature>
<evidence type="ECO:0000313" key="3">
    <source>
        <dbReference type="Proteomes" id="UP001497516"/>
    </source>
</evidence>
<feature type="compositionally biased region" description="Basic and acidic residues" evidence="1">
    <location>
        <begin position="23"/>
        <end position="48"/>
    </location>
</feature>
<feature type="compositionally biased region" description="Gly residues" evidence="1">
    <location>
        <begin position="65"/>
        <end position="74"/>
    </location>
</feature>
<organism evidence="2 3">
    <name type="scientific">Linum trigynum</name>
    <dbReference type="NCBI Taxonomy" id="586398"/>
    <lineage>
        <taxon>Eukaryota</taxon>
        <taxon>Viridiplantae</taxon>
        <taxon>Streptophyta</taxon>
        <taxon>Embryophyta</taxon>
        <taxon>Tracheophyta</taxon>
        <taxon>Spermatophyta</taxon>
        <taxon>Magnoliopsida</taxon>
        <taxon>eudicotyledons</taxon>
        <taxon>Gunneridae</taxon>
        <taxon>Pentapetalae</taxon>
        <taxon>rosids</taxon>
        <taxon>fabids</taxon>
        <taxon>Malpighiales</taxon>
        <taxon>Linaceae</taxon>
        <taxon>Linum</taxon>
    </lineage>
</organism>
<evidence type="ECO:0000313" key="2">
    <source>
        <dbReference type="EMBL" id="CAL1393391.1"/>
    </source>
</evidence>
<name>A0AAV2F589_9ROSI</name>
<protein>
    <submittedName>
        <fullName evidence="2">Uncharacterized protein</fullName>
    </submittedName>
</protein>
<sequence>MAGGVLGRRFCPPIPCASNQRKGGKERELLSVRKLQGREKRSSGRTDGKGAAMASAGIGEDHAGSGNGGVWELA</sequence>
<proteinExistence type="predicted"/>
<accession>A0AAV2F589</accession>
<dbReference type="Proteomes" id="UP001497516">
    <property type="component" value="Chromosome 6"/>
</dbReference>
<dbReference type="EMBL" id="OZ034819">
    <property type="protein sequence ID" value="CAL1393391.1"/>
    <property type="molecule type" value="Genomic_DNA"/>
</dbReference>
<gene>
    <name evidence="2" type="ORF">LTRI10_LOCUS33973</name>
</gene>
<dbReference type="AlphaFoldDB" id="A0AAV2F589"/>
<evidence type="ECO:0000256" key="1">
    <source>
        <dbReference type="SAM" id="MobiDB-lite"/>
    </source>
</evidence>
<keyword evidence="3" id="KW-1185">Reference proteome</keyword>
<reference evidence="2 3" key="1">
    <citation type="submission" date="2024-04" db="EMBL/GenBank/DDBJ databases">
        <authorList>
            <person name="Fracassetti M."/>
        </authorList>
    </citation>
    <scope>NUCLEOTIDE SEQUENCE [LARGE SCALE GENOMIC DNA]</scope>
</reference>